<evidence type="ECO:0000256" key="1">
    <source>
        <dbReference type="SAM" id="Phobius"/>
    </source>
</evidence>
<sequence>MYRPTERGYIWIVFLVILGVLACALLVGIISLRNSNLASEGVLNEVFEEQLFGVMRKYEITVNEQPYLAFSFCFTDGSQRCIPEGGGLTAVPKNACVKEGEVRICPDSAQPVFDVLSPTRAGAESGEKAKIIFFRGVAVIGSDGFEMQKFKPTDQGKHFNDYDRSRAKPDDFFAGLDFLWKCTIKVFSQGNLEYRDCFEDPYYATGANMRIGTIPGDEAGIVFYVLRSQGIWIYTVRDLDRLNPDPLGQYEGLFSGLVSLYLSDPNTLNPEDLAAIGQWLSQANLTLPPETLDTTTP</sequence>
<protein>
    <submittedName>
        <fullName evidence="2">Uncharacterized protein</fullName>
    </submittedName>
</protein>
<evidence type="ECO:0000313" key="2">
    <source>
        <dbReference type="EMBL" id="OGY40582.1"/>
    </source>
</evidence>
<keyword evidence="1" id="KW-1133">Transmembrane helix</keyword>
<dbReference type="Proteomes" id="UP000178570">
    <property type="component" value="Unassembled WGS sequence"/>
</dbReference>
<dbReference type="AlphaFoldDB" id="A0A1G1XKU7"/>
<name>A0A1G1XKU7_9BACT</name>
<dbReference type="EMBL" id="MHHY01000007">
    <property type="protein sequence ID" value="OGY40582.1"/>
    <property type="molecule type" value="Genomic_DNA"/>
</dbReference>
<dbReference type="PROSITE" id="PS51257">
    <property type="entry name" value="PROKAR_LIPOPROTEIN"/>
    <property type="match status" value="1"/>
</dbReference>
<reference evidence="2 3" key="1">
    <citation type="journal article" date="2016" name="Nat. Commun.">
        <title>Thousands of microbial genomes shed light on interconnected biogeochemical processes in an aquifer system.</title>
        <authorList>
            <person name="Anantharaman K."/>
            <person name="Brown C.T."/>
            <person name="Hug L.A."/>
            <person name="Sharon I."/>
            <person name="Castelle C.J."/>
            <person name="Probst A.J."/>
            <person name="Thomas B.C."/>
            <person name="Singh A."/>
            <person name="Wilkins M.J."/>
            <person name="Karaoz U."/>
            <person name="Brodie E.L."/>
            <person name="Williams K.H."/>
            <person name="Hubbard S.S."/>
            <person name="Banfield J.F."/>
        </authorList>
    </citation>
    <scope>NUCLEOTIDE SEQUENCE [LARGE SCALE GENOMIC DNA]</scope>
</reference>
<evidence type="ECO:0000313" key="3">
    <source>
        <dbReference type="Proteomes" id="UP000178570"/>
    </source>
</evidence>
<keyword evidence="1" id="KW-0472">Membrane</keyword>
<organism evidence="2 3">
    <name type="scientific">Candidatus Brennerbacteria bacterium RIFOXYD1_FULL_41_16</name>
    <dbReference type="NCBI Taxonomy" id="1797529"/>
    <lineage>
        <taxon>Bacteria</taxon>
        <taxon>Candidatus Brenneribacteriota</taxon>
    </lineage>
</organism>
<comment type="caution">
    <text evidence="2">The sequence shown here is derived from an EMBL/GenBank/DDBJ whole genome shotgun (WGS) entry which is preliminary data.</text>
</comment>
<accession>A0A1G1XKU7</accession>
<feature type="transmembrane region" description="Helical" evidence="1">
    <location>
        <begin position="9"/>
        <end position="32"/>
    </location>
</feature>
<proteinExistence type="predicted"/>
<gene>
    <name evidence="2" type="ORF">A2570_02505</name>
</gene>
<dbReference type="STRING" id="1797529.A2570_02505"/>
<keyword evidence="1" id="KW-0812">Transmembrane</keyword>